<dbReference type="PANTHER" id="PTHR30055:SF220">
    <property type="entry name" value="TETR-FAMILY REGULATORY PROTEIN"/>
    <property type="match status" value="1"/>
</dbReference>
<protein>
    <submittedName>
        <fullName evidence="6">TetR family transcriptional regulator</fullName>
    </submittedName>
</protein>
<keyword evidence="1" id="KW-0805">Transcription regulation</keyword>
<dbReference type="InterPro" id="IPR050109">
    <property type="entry name" value="HTH-type_TetR-like_transc_reg"/>
</dbReference>
<dbReference type="EMBL" id="FUEZ01000004">
    <property type="protein sequence ID" value="SPM42506.1"/>
    <property type="molecule type" value="Genomic_DNA"/>
</dbReference>
<dbReference type="PROSITE" id="PS50977">
    <property type="entry name" value="HTH_TETR_2"/>
    <property type="match status" value="1"/>
</dbReference>
<accession>A0A2U3PFF7</accession>
<dbReference type="PANTHER" id="PTHR30055">
    <property type="entry name" value="HTH-TYPE TRANSCRIPTIONAL REGULATOR RUTR"/>
    <property type="match status" value="1"/>
</dbReference>
<keyword evidence="7" id="KW-1185">Reference proteome</keyword>
<keyword evidence="2 4" id="KW-0238">DNA-binding</keyword>
<feature type="DNA-binding region" description="H-T-H motif" evidence="4">
    <location>
        <begin position="57"/>
        <end position="76"/>
    </location>
</feature>
<evidence type="ECO:0000313" key="7">
    <source>
        <dbReference type="Proteomes" id="UP000240424"/>
    </source>
</evidence>
<dbReference type="Proteomes" id="UP000240424">
    <property type="component" value="Unassembled WGS sequence"/>
</dbReference>
<organism evidence="6 7">
    <name type="scientific">Mycobacterium numidiamassiliense</name>
    <dbReference type="NCBI Taxonomy" id="1841861"/>
    <lineage>
        <taxon>Bacteria</taxon>
        <taxon>Bacillati</taxon>
        <taxon>Actinomycetota</taxon>
        <taxon>Actinomycetes</taxon>
        <taxon>Mycobacteriales</taxon>
        <taxon>Mycobacteriaceae</taxon>
        <taxon>Mycobacterium</taxon>
    </lineage>
</organism>
<dbReference type="InterPro" id="IPR036271">
    <property type="entry name" value="Tet_transcr_reg_TetR-rel_C_sf"/>
</dbReference>
<dbReference type="InterPro" id="IPR009057">
    <property type="entry name" value="Homeodomain-like_sf"/>
</dbReference>
<feature type="domain" description="HTH tetR-type" evidence="5">
    <location>
        <begin position="34"/>
        <end position="94"/>
    </location>
</feature>
<proteinExistence type="predicted"/>
<sequence length="221" mass="23500">VNGFNILSDVNVVNMAEQKPSGPAGTRRDSYHHGDLKRALTSAALSLVAERGPKGFSLTEAARRAGVSAAAPYRHFADKAHLLATVAEQGFLELHVALAAATEAASDPVARLIEIGRAYVRWAVTHPDQYRVMFGADTDKTQHPSLSIAAEQAFGELLEVVALCQATGILGGQEPRQAAGPLWSLVHGIASLAIDGELRNVGIDQDPEDMVADALSELFDR</sequence>
<evidence type="ECO:0000256" key="4">
    <source>
        <dbReference type="PROSITE-ProRule" id="PRU00335"/>
    </source>
</evidence>
<evidence type="ECO:0000256" key="2">
    <source>
        <dbReference type="ARBA" id="ARBA00023125"/>
    </source>
</evidence>
<dbReference type="Pfam" id="PF00440">
    <property type="entry name" value="TetR_N"/>
    <property type="match status" value="1"/>
</dbReference>
<evidence type="ECO:0000313" key="6">
    <source>
        <dbReference type="EMBL" id="SPM42506.1"/>
    </source>
</evidence>
<dbReference type="SUPFAM" id="SSF46689">
    <property type="entry name" value="Homeodomain-like"/>
    <property type="match status" value="1"/>
</dbReference>
<evidence type="ECO:0000259" key="5">
    <source>
        <dbReference type="PROSITE" id="PS50977"/>
    </source>
</evidence>
<dbReference type="Pfam" id="PF13305">
    <property type="entry name" value="TetR_C_33"/>
    <property type="match status" value="1"/>
</dbReference>
<name>A0A2U3PFF7_9MYCO</name>
<dbReference type="SUPFAM" id="SSF48498">
    <property type="entry name" value="Tetracyclin repressor-like, C-terminal domain"/>
    <property type="match status" value="1"/>
</dbReference>
<dbReference type="Gene3D" id="1.10.357.10">
    <property type="entry name" value="Tetracycline Repressor, domain 2"/>
    <property type="match status" value="1"/>
</dbReference>
<dbReference type="InterPro" id="IPR001647">
    <property type="entry name" value="HTH_TetR"/>
</dbReference>
<dbReference type="AlphaFoldDB" id="A0A2U3PFF7"/>
<keyword evidence="3" id="KW-0804">Transcription</keyword>
<feature type="non-terminal residue" evidence="6">
    <location>
        <position position="1"/>
    </location>
</feature>
<evidence type="ECO:0000256" key="3">
    <source>
        <dbReference type="ARBA" id="ARBA00023163"/>
    </source>
</evidence>
<reference evidence="6 7" key="1">
    <citation type="submission" date="2017-01" db="EMBL/GenBank/DDBJ databases">
        <authorList>
            <consortium name="Urmite Genomes"/>
        </authorList>
    </citation>
    <scope>NUCLEOTIDE SEQUENCE [LARGE SCALE GENOMIC DNA]</scope>
    <source>
        <strain evidence="6 7">AB215</strain>
    </source>
</reference>
<dbReference type="STRING" id="1841861.GCA_900157365_03046"/>
<dbReference type="PRINTS" id="PR00455">
    <property type="entry name" value="HTHTETR"/>
</dbReference>
<evidence type="ECO:0000256" key="1">
    <source>
        <dbReference type="ARBA" id="ARBA00023015"/>
    </source>
</evidence>
<dbReference type="InterPro" id="IPR025996">
    <property type="entry name" value="MT1864/Rv1816-like_C"/>
</dbReference>
<dbReference type="GO" id="GO:0003700">
    <property type="term" value="F:DNA-binding transcription factor activity"/>
    <property type="evidence" value="ECO:0007669"/>
    <property type="project" value="TreeGrafter"/>
</dbReference>
<dbReference type="GO" id="GO:0000976">
    <property type="term" value="F:transcription cis-regulatory region binding"/>
    <property type="evidence" value="ECO:0007669"/>
    <property type="project" value="TreeGrafter"/>
</dbReference>
<gene>
    <name evidence="6" type="ORF">MNAB215_4726</name>
</gene>